<dbReference type="Proteomes" id="UP000050424">
    <property type="component" value="Unassembled WGS sequence"/>
</dbReference>
<reference evidence="1 2" key="1">
    <citation type="submission" date="2015-09" db="EMBL/GenBank/DDBJ databases">
        <title>Draft genome of a European isolate of the apple canker pathogen Neonectria ditissima.</title>
        <authorList>
            <person name="Gomez-Cortecero A."/>
            <person name="Harrison R.J."/>
            <person name="Armitage A.D."/>
        </authorList>
    </citation>
    <scope>NUCLEOTIDE SEQUENCE [LARGE SCALE GENOMIC DNA]</scope>
    <source>
        <strain evidence="1 2">R09/05</strain>
    </source>
</reference>
<keyword evidence="2" id="KW-1185">Reference proteome</keyword>
<organism evidence="1 2">
    <name type="scientific">Neonectria ditissima</name>
    <dbReference type="NCBI Taxonomy" id="78410"/>
    <lineage>
        <taxon>Eukaryota</taxon>
        <taxon>Fungi</taxon>
        <taxon>Dikarya</taxon>
        <taxon>Ascomycota</taxon>
        <taxon>Pezizomycotina</taxon>
        <taxon>Sordariomycetes</taxon>
        <taxon>Hypocreomycetidae</taxon>
        <taxon>Hypocreales</taxon>
        <taxon>Nectriaceae</taxon>
        <taxon>Neonectria</taxon>
    </lineage>
</organism>
<dbReference type="OrthoDB" id="3873024at2759"/>
<evidence type="ECO:0000313" key="1">
    <source>
        <dbReference type="EMBL" id="KPM37538.1"/>
    </source>
</evidence>
<name>A0A0P7BAX0_9HYPO</name>
<gene>
    <name evidence="1" type="ORF">AK830_g9014</name>
</gene>
<evidence type="ECO:0000313" key="2">
    <source>
        <dbReference type="Proteomes" id="UP000050424"/>
    </source>
</evidence>
<dbReference type="EMBL" id="LKCW01000162">
    <property type="protein sequence ID" value="KPM37538.1"/>
    <property type="molecule type" value="Genomic_DNA"/>
</dbReference>
<accession>A0A0P7BAX0</accession>
<proteinExistence type="predicted"/>
<sequence length="99" mass="10345">MAFNVVTADLHDSCACRNGDSEIARITTLACTAYNDAGYEWGGATYDEGTGRCVQTTADDQIAGDQWEAACQQIATAGFACVDGEGTCYANPDDVQGSC</sequence>
<comment type="caution">
    <text evidence="1">The sequence shown here is derived from an EMBL/GenBank/DDBJ whole genome shotgun (WGS) entry which is preliminary data.</text>
</comment>
<dbReference type="AlphaFoldDB" id="A0A0P7BAX0"/>
<protein>
    <submittedName>
        <fullName evidence="1">Uncharacterized protein</fullName>
    </submittedName>
</protein>